<evidence type="ECO:0000256" key="1">
    <source>
        <dbReference type="ARBA" id="ARBA00004141"/>
    </source>
</evidence>
<keyword evidence="3 5" id="KW-1133">Transmembrane helix</keyword>
<dbReference type="GO" id="GO:0016787">
    <property type="term" value="F:hydrolase activity"/>
    <property type="evidence" value="ECO:0007669"/>
    <property type="project" value="InterPro"/>
</dbReference>
<dbReference type="GO" id="GO:0005783">
    <property type="term" value="C:endoplasmic reticulum"/>
    <property type="evidence" value="ECO:0007669"/>
    <property type="project" value="TreeGrafter"/>
</dbReference>
<dbReference type="Pfam" id="PF00149">
    <property type="entry name" value="Metallophos"/>
    <property type="match status" value="1"/>
</dbReference>
<reference evidence="7" key="1">
    <citation type="journal article" date="2020" name="Stud. Mycol.">
        <title>101 Dothideomycetes genomes: a test case for predicting lifestyles and emergence of pathogens.</title>
        <authorList>
            <person name="Haridas S."/>
            <person name="Albert R."/>
            <person name="Binder M."/>
            <person name="Bloem J."/>
            <person name="Labutti K."/>
            <person name="Salamov A."/>
            <person name="Andreopoulos B."/>
            <person name="Baker S."/>
            <person name="Barry K."/>
            <person name="Bills G."/>
            <person name="Bluhm B."/>
            <person name="Cannon C."/>
            <person name="Castanera R."/>
            <person name="Culley D."/>
            <person name="Daum C."/>
            <person name="Ezra D."/>
            <person name="Gonzalez J."/>
            <person name="Henrissat B."/>
            <person name="Kuo A."/>
            <person name="Liang C."/>
            <person name="Lipzen A."/>
            <person name="Lutzoni F."/>
            <person name="Magnuson J."/>
            <person name="Mondo S."/>
            <person name="Nolan M."/>
            <person name="Ohm R."/>
            <person name="Pangilinan J."/>
            <person name="Park H.-J."/>
            <person name="Ramirez L."/>
            <person name="Alfaro M."/>
            <person name="Sun H."/>
            <person name="Tritt A."/>
            <person name="Yoshinaga Y."/>
            <person name="Zwiers L.-H."/>
            <person name="Turgeon B."/>
            <person name="Goodwin S."/>
            <person name="Spatafora J."/>
            <person name="Crous P."/>
            <person name="Grigoriev I."/>
        </authorList>
    </citation>
    <scope>NUCLEOTIDE SEQUENCE</scope>
    <source>
        <strain evidence="7">CBS 480.64</strain>
    </source>
</reference>
<keyword evidence="8" id="KW-1185">Reference proteome</keyword>
<proteinExistence type="predicted"/>
<dbReference type="InterPro" id="IPR033308">
    <property type="entry name" value="PGAP5/Cdc1/Ted1"/>
</dbReference>
<feature type="transmembrane region" description="Helical" evidence="5">
    <location>
        <begin position="343"/>
        <end position="363"/>
    </location>
</feature>
<sequence length="374" mass="41517">MNLAISILIPLCVISSVYLYAYPVFNAKCAFPKAGVVRLLALADPQIEGNSAISAQRDAVSRLRKQVDLWGNDLYLAHIYRTLKRFTSPTLTVVLGDLLGSQWIDDTEFSRRSDRFWNVVFDGFSNVLTLPGNHDIGYAGDISPARIARFEAAFGPVNAMETWNETLRVVLLNSMNLDSPALNLDLQQQTWDFLNDALAPKEQESILLLTHIPLHKEDGVCPDAPFFEYFGDEEGRFASYKGGVREQNHLSKETSRAILDKLAAFESAFVVNGHDHRGCDTLHLPNGVAERFNGTIPEGGIREVTVRSMMGEFGGNAGFLSAGIEDGRWVFEYSACQLGVQHIWWAVHVLDLLTLGICIGFGAKKTLRPKAKKE</sequence>
<evidence type="ECO:0000256" key="3">
    <source>
        <dbReference type="ARBA" id="ARBA00022989"/>
    </source>
</evidence>
<dbReference type="PANTHER" id="PTHR13315">
    <property type="entry name" value="METALLO PHOSPHOESTERASE RELATED"/>
    <property type="match status" value="1"/>
</dbReference>
<dbReference type="Gene3D" id="3.60.21.10">
    <property type="match status" value="1"/>
</dbReference>
<protein>
    <submittedName>
        <fullName evidence="7">Metallo-dependent phosphatase</fullName>
    </submittedName>
</protein>
<keyword evidence="2 5" id="KW-0812">Transmembrane</keyword>
<dbReference type="Proteomes" id="UP000799421">
    <property type="component" value="Unassembled WGS sequence"/>
</dbReference>
<dbReference type="EMBL" id="MU005993">
    <property type="protein sequence ID" value="KAF2859382.1"/>
    <property type="molecule type" value="Genomic_DNA"/>
</dbReference>
<organism evidence="7 8">
    <name type="scientific">Piedraia hortae CBS 480.64</name>
    <dbReference type="NCBI Taxonomy" id="1314780"/>
    <lineage>
        <taxon>Eukaryota</taxon>
        <taxon>Fungi</taxon>
        <taxon>Dikarya</taxon>
        <taxon>Ascomycota</taxon>
        <taxon>Pezizomycotina</taxon>
        <taxon>Dothideomycetes</taxon>
        <taxon>Dothideomycetidae</taxon>
        <taxon>Capnodiales</taxon>
        <taxon>Piedraiaceae</taxon>
        <taxon>Piedraia</taxon>
    </lineage>
</organism>
<evidence type="ECO:0000313" key="8">
    <source>
        <dbReference type="Proteomes" id="UP000799421"/>
    </source>
</evidence>
<dbReference type="GO" id="GO:0016020">
    <property type="term" value="C:membrane"/>
    <property type="evidence" value="ECO:0007669"/>
    <property type="project" value="UniProtKB-SubCell"/>
</dbReference>
<dbReference type="PANTHER" id="PTHR13315:SF1">
    <property type="entry name" value="PROTEIN TED1"/>
    <property type="match status" value="1"/>
</dbReference>
<evidence type="ECO:0000256" key="2">
    <source>
        <dbReference type="ARBA" id="ARBA00022692"/>
    </source>
</evidence>
<dbReference type="InterPro" id="IPR029052">
    <property type="entry name" value="Metallo-depent_PP-like"/>
</dbReference>
<dbReference type="InterPro" id="IPR004843">
    <property type="entry name" value="Calcineurin-like_PHP"/>
</dbReference>
<accession>A0A6A7BWE3</accession>
<dbReference type="GO" id="GO:0006506">
    <property type="term" value="P:GPI anchor biosynthetic process"/>
    <property type="evidence" value="ECO:0007669"/>
    <property type="project" value="InterPro"/>
</dbReference>
<keyword evidence="4 5" id="KW-0472">Membrane</keyword>
<evidence type="ECO:0000259" key="6">
    <source>
        <dbReference type="Pfam" id="PF00149"/>
    </source>
</evidence>
<dbReference type="SUPFAM" id="SSF56300">
    <property type="entry name" value="Metallo-dependent phosphatases"/>
    <property type="match status" value="1"/>
</dbReference>
<evidence type="ECO:0000256" key="4">
    <source>
        <dbReference type="ARBA" id="ARBA00023136"/>
    </source>
</evidence>
<name>A0A6A7BWE3_9PEZI</name>
<comment type="subcellular location">
    <subcellularLocation>
        <location evidence="1">Membrane</location>
        <topology evidence="1">Multi-pass membrane protein</topology>
    </subcellularLocation>
</comment>
<evidence type="ECO:0000256" key="5">
    <source>
        <dbReference type="SAM" id="Phobius"/>
    </source>
</evidence>
<evidence type="ECO:0000313" key="7">
    <source>
        <dbReference type="EMBL" id="KAF2859382.1"/>
    </source>
</evidence>
<dbReference type="OrthoDB" id="9984693at2759"/>
<dbReference type="AlphaFoldDB" id="A0A6A7BWE3"/>
<feature type="domain" description="Calcineurin-like phosphoesterase" evidence="6">
    <location>
        <begin position="69"/>
        <end position="277"/>
    </location>
</feature>
<gene>
    <name evidence="7" type="ORF">K470DRAFT_265258</name>
</gene>